<evidence type="ECO:0000313" key="4">
    <source>
        <dbReference type="Proteomes" id="UP000270094"/>
    </source>
</evidence>
<proteinExistence type="predicted"/>
<accession>A0A3P7M161</accession>
<feature type="region of interest" description="Disordered" evidence="1">
    <location>
        <begin position="1"/>
        <end position="24"/>
    </location>
</feature>
<protein>
    <recommendedName>
        <fullName evidence="2">Fibronectin type-III domain-containing protein</fullName>
    </recommendedName>
</protein>
<dbReference type="Gene3D" id="2.60.40.10">
    <property type="entry name" value="Immunoglobulins"/>
    <property type="match status" value="1"/>
</dbReference>
<keyword evidence="4" id="KW-1185">Reference proteome</keyword>
<feature type="domain" description="Fibronectin type-III" evidence="2">
    <location>
        <begin position="24"/>
        <end position="92"/>
    </location>
</feature>
<evidence type="ECO:0000313" key="3">
    <source>
        <dbReference type="EMBL" id="VDM84988.1"/>
    </source>
</evidence>
<dbReference type="Proteomes" id="UP000270094">
    <property type="component" value="Unassembled WGS sequence"/>
</dbReference>
<dbReference type="AlphaFoldDB" id="A0A3P7M161"/>
<dbReference type="InterPro" id="IPR013783">
    <property type="entry name" value="Ig-like_fold"/>
</dbReference>
<evidence type="ECO:0000256" key="1">
    <source>
        <dbReference type="SAM" id="MobiDB-lite"/>
    </source>
</evidence>
<dbReference type="InterPro" id="IPR003961">
    <property type="entry name" value="FN3_dom"/>
</dbReference>
<reference evidence="3 4" key="1">
    <citation type="submission" date="2018-11" db="EMBL/GenBank/DDBJ databases">
        <authorList>
            <consortium name="Pathogen Informatics"/>
        </authorList>
    </citation>
    <scope>NUCLEOTIDE SEQUENCE [LARGE SCALE GENOMIC DNA]</scope>
</reference>
<dbReference type="SUPFAM" id="SSF49265">
    <property type="entry name" value="Fibronectin type III"/>
    <property type="match status" value="1"/>
</dbReference>
<dbReference type="CDD" id="cd00063">
    <property type="entry name" value="FN3"/>
    <property type="match status" value="1"/>
</dbReference>
<feature type="non-terminal residue" evidence="3">
    <location>
        <position position="92"/>
    </location>
</feature>
<dbReference type="OrthoDB" id="10253954at2759"/>
<dbReference type="InterPro" id="IPR036116">
    <property type="entry name" value="FN3_sf"/>
</dbReference>
<dbReference type="PROSITE" id="PS50853">
    <property type="entry name" value="FN3"/>
    <property type="match status" value="1"/>
</dbReference>
<name>A0A3P7M161_STRVU</name>
<evidence type="ECO:0000259" key="2">
    <source>
        <dbReference type="PROSITE" id="PS50853"/>
    </source>
</evidence>
<dbReference type="EMBL" id="UYYB01135089">
    <property type="protein sequence ID" value="VDM84988.1"/>
    <property type="molecule type" value="Genomic_DNA"/>
</dbReference>
<sequence length="92" mass="10285">MNAFNRNGDGEYTETKRIVTGGIPPRQPEIQSVALLGDEAPLRAHVEWKRPQLAPLESPIDRYNLWYKAEGSSQYMKKVVNGTVTNAELTGL</sequence>
<organism evidence="3 4">
    <name type="scientific">Strongylus vulgaris</name>
    <name type="common">Blood worm</name>
    <dbReference type="NCBI Taxonomy" id="40348"/>
    <lineage>
        <taxon>Eukaryota</taxon>
        <taxon>Metazoa</taxon>
        <taxon>Ecdysozoa</taxon>
        <taxon>Nematoda</taxon>
        <taxon>Chromadorea</taxon>
        <taxon>Rhabditida</taxon>
        <taxon>Rhabditina</taxon>
        <taxon>Rhabditomorpha</taxon>
        <taxon>Strongyloidea</taxon>
        <taxon>Strongylidae</taxon>
        <taxon>Strongylus</taxon>
    </lineage>
</organism>
<gene>
    <name evidence="3" type="ORF">SVUK_LOCUS19986</name>
</gene>